<proteinExistence type="predicted"/>
<feature type="domain" description="HTH luxR-type" evidence="4">
    <location>
        <begin position="175"/>
        <end position="240"/>
    </location>
</feature>
<dbReference type="Proteomes" id="UP000504714">
    <property type="component" value="Unassembled WGS sequence"/>
</dbReference>
<dbReference type="InterPro" id="IPR036693">
    <property type="entry name" value="TF_LuxR_autoind-bd_dom_sf"/>
</dbReference>
<keyword evidence="2" id="KW-0238">DNA-binding</keyword>
<sequence length="245" mass="28300">MSDSFFNDEIINNSIKTHLNNNLKDYGDVIYAYTIMKKKNLTEYCAISNYPDEWINIYKKNSYQYTDPVVIKALNNFLPFFWTEKIMISSSLQLVEVFNIAKEYNIISGYTFILHDCNNNLAMLSILMDNKTGNILKKKIEENQDKLQLLLLNTHDTLISLYKGKNEAAPKNSESESKKEKFSPRENEFLYWSSMGKTYSEIAIILGIRLCTVKFHMGNIVKKLGVLNAKHAIRLGIESQLINPL</sequence>
<evidence type="ECO:0000256" key="2">
    <source>
        <dbReference type="ARBA" id="ARBA00023125"/>
    </source>
</evidence>
<evidence type="ECO:0000256" key="1">
    <source>
        <dbReference type="ARBA" id="ARBA00023015"/>
    </source>
</evidence>
<gene>
    <name evidence="5" type="primary">lasR</name>
    <name evidence="5" type="ORF">RINTU1_33540</name>
</gene>
<dbReference type="AlphaFoldDB" id="A0A6L2ZS20"/>
<dbReference type="RefSeq" id="WP_176488807.1">
    <property type="nucleotide sequence ID" value="NZ_BLXO01000009.1"/>
</dbReference>
<dbReference type="InterPro" id="IPR005143">
    <property type="entry name" value="TF_LuxR_autoind-bd_dom"/>
</dbReference>
<dbReference type="SUPFAM" id="SSF46894">
    <property type="entry name" value="C-terminal effector domain of the bipartite response regulators"/>
    <property type="match status" value="1"/>
</dbReference>
<dbReference type="Pfam" id="PF00196">
    <property type="entry name" value="GerE"/>
    <property type="match status" value="1"/>
</dbReference>
<dbReference type="GO" id="GO:0003677">
    <property type="term" value="F:DNA binding"/>
    <property type="evidence" value="ECO:0007669"/>
    <property type="project" value="UniProtKB-KW"/>
</dbReference>
<dbReference type="InterPro" id="IPR000792">
    <property type="entry name" value="Tscrpt_reg_LuxR_C"/>
</dbReference>
<dbReference type="PROSITE" id="PS00622">
    <property type="entry name" value="HTH_LUXR_1"/>
    <property type="match status" value="1"/>
</dbReference>
<dbReference type="InterPro" id="IPR016032">
    <property type="entry name" value="Sig_transdc_resp-reg_C-effctor"/>
</dbReference>
<reference evidence="5 6" key="1">
    <citation type="submission" date="2020-06" db="EMBL/GenBank/DDBJ databases">
        <title>The genome sequence of Candidatus Regiella insecticola strain Tut.</title>
        <authorList>
            <person name="Nikoh N."/>
            <person name="Tsuchida T."/>
            <person name="Koga R."/>
            <person name="Oshima K."/>
            <person name="Hattori M."/>
            <person name="Fukatsu T."/>
        </authorList>
    </citation>
    <scope>NUCLEOTIDE SEQUENCE [LARGE SCALE GENOMIC DNA]</scope>
    <source>
        <strain evidence="5 6">Tut</strain>
    </source>
</reference>
<dbReference type="PANTHER" id="PTHR44688:SF16">
    <property type="entry name" value="DNA-BINDING TRANSCRIPTIONAL ACTIVATOR DEVR_DOSR"/>
    <property type="match status" value="1"/>
</dbReference>
<dbReference type="GO" id="GO:0006355">
    <property type="term" value="P:regulation of DNA-templated transcription"/>
    <property type="evidence" value="ECO:0007669"/>
    <property type="project" value="InterPro"/>
</dbReference>
<dbReference type="EMBL" id="BLXO01000009">
    <property type="protein sequence ID" value="GFN47329.1"/>
    <property type="molecule type" value="Genomic_DNA"/>
</dbReference>
<dbReference type="Pfam" id="PF03472">
    <property type="entry name" value="Autoind_bind"/>
    <property type="match status" value="1"/>
</dbReference>
<comment type="caution">
    <text evidence="5">The sequence shown here is derived from an EMBL/GenBank/DDBJ whole genome shotgun (WGS) entry which is preliminary data.</text>
</comment>
<name>A0A6L2ZS20_9ENTR</name>
<dbReference type="InterPro" id="IPR036388">
    <property type="entry name" value="WH-like_DNA-bd_sf"/>
</dbReference>
<dbReference type="CDD" id="cd06170">
    <property type="entry name" value="LuxR_C_like"/>
    <property type="match status" value="1"/>
</dbReference>
<evidence type="ECO:0000313" key="5">
    <source>
        <dbReference type="EMBL" id="GFN47329.1"/>
    </source>
</evidence>
<dbReference type="PANTHER" id="PTHR44688">
    <property type="entry name" value="DNA-BINDING TRANSCRIPTIONAL ACTIVATOR DEVR_DOSR"/>
    <property type="match status" value="1"/>
</dbReference>
<dbReference type="SMART" id="SM00421">
    <property type="entry name" value="HTH_LUXR"/>
    <property type="match status" value="1"/>
</dbReference>
<dbReference type="PROSITE" id="PS50043">
    <property type="entry name" value="HTH_LUXR_2"/>
    <property type="match status" value="1"/>
</dbReference>
<evidence type="ECO:0000259" key="4">
    <source>
        <dbReference type="PROSITE" id="PS50043"/>
    </source>
</evidence>
<keyword evidence="3" id="KW-0804">Transcription</keyword>
<evidence type="ECO:0000313" key="6">
    <source>
        <dbReference type="Proteomes" id="UP000504714"/>
    </source>
</evidence>
<dbReference type="PRINTS" id="PR00038">
    <property type="entry name" value="HTHLUXR"/>
</dbReference>
<organism evidence="5 6">
    <name type="scientific">Candidatus Regiella insecticola</name>
    <dbReference type="NCBI Taxonomy" id="138073"/>
    <lineage>
        <taxon>Bacteria</taxon>
        <taxon>Pseudomonadati</taxon>
        <taxon>Pseudomonadota</taxon>
        <taxon>Gammaproteobacteria</taxon>
        <taxon>Enterobacterales</taxon>
        <taxon>Enterobacteriaceae</taxon>
        <taxon>aphid secondary symbionts</taxon>
        <taxon>Candidatus Regiella</taxon>
    </lineage>
</organism>
<dbReference type="Gene3D" id="3.30.450.80">
    <property type="entry name" value="Transcription factor LuxR-like, autoinducer-binding domain"/>
    <property type="match status" value="1"/>
</dbReference>
<keyword evidence="1" id="KW-0805">Transcription regulation</keyword>
<evidence type="ECO:0000256" key="3">
    <source>
        <dbReference type="ARBA" id="ARBA00023163"/>
    </source>
</evidence>
<dbReference type="SUPFAM" id="SSF75516">
    <property type="entry name" value="Pheromone-binding domain of LuxR-like quorum-sensing transcription factors"/>
    <property type="match status" value="1"/>
</dbReference>
<accession>A0A6L2ZS20</accession>
<protein>
    <submittedName>
        <fullName evidence="5">Quorum-sensing transcriptional regulator</fullName>
    </submittedName>
</protein>
<dbReference type="Gene3D" id="1.10.10.10">
    <property type="entry name" value="Winged helix-like DNA-binding domain superfamily/Winged helix DNA-binding domain"/>
    <property type="match status" value="1"/>
</dbReference>